<proteinExistence type="predicted"/>
<evidence type="ECO:0000313" key="3">
    <source>
        <dbReference type="Proteomes" id="UP000021369"/>
    </source>
</evidence>
<sequence>MKRLLISLTLLTSILAAGILSAAYIRNANTRIQSLCAEIREQALADADPSAAVSELRTCWQEHCKILSFLENFNSVSAISAEMSRLPALATAAPADLVEQIDFISEQCRLLSRRHLPSLRSLL</sequence>
<comment type="caution">
    <text evidence="1">The sequence shown here is derived from an EMBL/GenBank/DDBJ whole genome shotgun (WGS) entry which is preliminary data.</text>
</comment>
<evidence type="ECO:0000313" key="2">
    <source>
        <dbReference type="EMBL" id="EXM38799.1"/>
    </source>
</evidence>
<protein>
    <recommendedName>
        <fullName evidence="4">DUF4363 domain-containing protein</fullName>
    </recommendedName>
</protein>
<dbReference type="Proteomes" id="UP000021369">
    <property type="component" value="Unassembled WGS sequence"/>
</dbReference>
<accession>A0A011VUN9</accession>
<dbReference type="EMBL" id="JEOB01000003">
    <property type="protein sequence ID" value="EXM38799.1"/>
    <property type="molecule type" value="Genomic_DNA"/>
</dbReference>
<name>A0A011VUN9_RUMAL</name>
<keyword evidence="3" id="KW-1185">Reference proteome</keyword>
<gene>
    <name evidence="2" type="ORF">RASY3_10585</name>
    <name evidence="1" type="ORF">RASY3_19275</name>
</gene>
<dbReference type="PATRIC" id="fig|1341156.4.peg.2062"/>
<dbReference type="EMBL" id="JEOB01000004">
    <property type="protein sequence ID" value="EXM38328.1"/>
    <property type="molecule type" value="Genomic_DNA"/>
</dbReference>
<dbReference type="AlphaFoldDB" id="A0A011VUN9"/>
<dbReference type="RefSeq" id="WP_024858528.1">
    <property type="nucleotide sequence ID" value="NZ_JEOB01000003.1"/>
</dbReference>
<evidence type="ECO:0000313" key="1">
    <source>
        <dbReference type="EMBL" id="EXM38328.1"/>
    </source>
</evidence>
<organism evidence="1 3">
    <name type="scientific">Ruminococcus albus SY3</name>
    <dbReference type="NCBI Taxonomy" id="1341156"/>
    <lineage>
        <taxon>Bacteria</taxon>
        <taxon>Bacillati</taxon>
        <taxon>Bacillota</taxon>
        <taxon>Clostridia</taxon>
        <taxon>Eubacteriales</taxon>
        <taxon>Oscillospiraceae</taxon>
        <taxon>Ruminococcus</taxon>
    </lineage>
</organism>
<reference evidence="1 3" key="1">
    <citation type="submission" date="2013-06" db="EMBL/GenBank/DDBJ databases">
        <title>Rumen cellulosomics: divergent fiber-degrading strategies revealed by comparative genome-wide analysis of six Ruminococcal strains.</title>
        <authorList>
            <person name="Dassa B."/>
            <person name="Borovok I."/>
            <person name="Lamed R."/>
            <person name="Flint H."/>
            <person name="Yeoman C.J."/>
            <person name="White B."/>
            <person name="Bayer E.A."/>
        </authorList>
    </citation>
    <scope>NUCLEOTIDE SEQUENCE [LARGE SCALE GENOMIC DNA]</scope>
    <source>
        <strain evidence="1 3">SY3</strain>
    </source>
</reference>
<evidence type="ECO:0008006" key="4">
    <source>
        <dbReference type="Google" id="ProtNLM"/>
    </source>
</evidence>